<evidence type="ECO:0000313" key="3">
    <source>
        <dbReference type="Proteomes" id="UP000740605"/>
    </source>
</evidence>
<feature type="transmembrane region" description="Helical" evidence="1">
    <location>
        <begin position="190"/>
        <end position="210"/>
    </location>
</feature>
<name>A0ABS5XT33_9MICO</name>
<keyword evidence="1" id="KW-0812">Transmembrane</keyword>
<dbReference type="InterPro" id="IPR007136">
    <property type="entry name" value="DUF347"/>
</dbReference>
<comment type="caution">
    <text evidence="2">The sequence shown here is derived from an EMBL/GenBank/DDBJ whole genome shotgun (WGS) entry which is preliminary data.</text>
</comment>
<sequence>MTPYRPRTGALEPGSVSRVPEPTLVFWATKAASTALGEALSDFSIRIMDPVVAVFLGFVFFALALVLQLTRGRYVPAVYWLAVAAVGVFGTMAADVMHVVIGLSYAATAALYAVVLAGTFALWRRTERTLSVHQITTTRRELYYWAAVVGTFALGTAVGDLTAVGLGLGYLPSVFLFAAAIMLPAVGYRYWRWGAVFSFWFAYVLTRPLGASVADWLGKPSAEGGLGVGSGWVSLGFAIIMIVLVAVMYVRPQTSTALASRDAPRARVG</sequence>
<reference evidence="2 3" key="1">
    <citation type="submission" date="2021-03" db="EMBL/GenBank/DDBJ databases">
        <title>Microbacterium pauli sp. nov., isolated from microfiltered milk.</title>
        <authorList>
            <person name="Bellassi P."/>
            <person name="Fontana A."/>
            <person name="Callegari M.L."/>
            <person name="Lorenzo M."/>
            <person name="Cappa F."/>
        </authorList>
    </citation>
    <scope>NUCLEOTIDE SEQUENCE [LARGE SCALE GENOMIC DNA]</scope>
    <source>
        <strain evidence="2 3">DSM 18909</strain>
    </source>
</reference>
<feature type="transmembrane region" description="Helical" evidence="1">
    <location>
        <begin position="142"/>
        <end position="158"/>
    </location>
</feature>
<evidence type="ECO:0008006" key="4">
    <source>
        <dbReference type="Google" id="ProtNLM"/>
    </source>
</evidence>
<dbReference type="Pfam" id="PF03988">
    <property type="entry name" value="DUF347"/>
    <property type="match status" value="3"/>
</dbReference>
<protein>
    <recommendedName>
        <fullName evidence="4">Membrane-anchored protein</fullName>
    </recommendedName>
</protein>
<feature type="transmembrane region" description="Helical" evidence="1">
    <location>
        <begin position="230"/>
        <end position="250"/>
    </location>
</feature>
<dbReference type="Proteomes" id="UP000740605">
    <property type="component" value="Unassembled WGS sequence"/>
</dbReference>
<feature type="transmembrane region" description="Helical" evidence="1">
    <location>
        <begin position="100"/>
        <end position="122"/>
    </location>
</feature>
<feature type="transmembrane region" description="Helical" evidence="1">
    <location>
        <begin position="77"/>
        <end position="94"/>
    </location>
</feature>
<keyword evidence="3" id="KW-1185">Reference proteome</keyword>
<organism evidence="2 3">
    <name type="scientific">Microbacterium flavum</name>
    <dbReference type="NCBI Taxonomy" id="415216"/>
    <lineage>
        <taxon>Bacteria</taxon>
        <taxon>Bacillati</taxon>
        <taxon>Actinomycetota</taxon>
        <taxon>Actinomycetes</taxon>
        <taxon>Micrococcales</taxon>
        <taxon>Microbacteriaceae</taxon>
        <taxon>Microbacterium</taxon>
    </lineage>
</organism>
<accession>A0ABS5XT33</accession>
<feature type="transmembrane region" description="Helical" evidence="1">
    <location>
        <begin position="51"/>
        <end position="70"/>
    </location>
</feature>
<evidence type="ECO:0000313" key="2">
    <source>
        <dbReference type="EMBL" id="MBT8797685.1"/>
    </source>
</evidence>
<keyword evidence="1" id="KW-0472">Membrane</keyword>
<evidence type="ECO:0000256" key="1">
    <source>
        <dbReference type="SAM" id="Phobius"/>
    </source>
</evidence>
<feature type="transmembrane region" description="Helical" evidence="1">
    <location>
        <begin position="164"/>
        <end position="183"/>
    </location>
</feature>
<keyword evidence="1" id="KW-1133">Transmembrane helix</keyword>
<gene>
    <name evidence="2" type="ORF">J0P97_06320</name>
</gene>
<dbReference type="EMBL" id="JAFLHG010000005">
    <property type="protein sequence ID" value="MBT8797685.1"/>
    <property type="molecule type" value="Genomic_DNA"/>
</dbReference>
<proteinExistence type="predicted"/>